<dbReference type="PIRSF" id="PIRSF034934">
    <property type="entry name" value="AbiF_AbiD"/>
    <property type="match status" value="1"/>
</dbReference>
<reference evidence="1" key="1">
    <citation type="submission" date="2019-11" db="EMBL/GenBank/DDBJ databases">
        <authorList>
            <person name="Feng L."/>
        </authorList>
    </citation>
    <scope>NUCLEOTIDE SEQUENCE</scope>
    <source>
        <strain evidence="1">RgnavusLFYP19</strain>
    </source>
</reference>
<dbReference type="InterPro" id="IPR011664">
    <property type="entry name" value="Abi_system_AbiD/AbiF-like"/>
</dbReference>
<protein>
    <submittedName>
        <fullName evidence="1">Abi-like protein</fullName>
    </submittedName>
</protein>
<gene>
    <name evidence="1" type="ORF">RGLFYP19_01611</name>
</gene>
<name>A0A6N3CIS5_MEDGN</name>
<proteinExistence type="predicted"/>
<organism evidence="1">
    <name type="scientific">Mediterraneibacter gnavus</name>
    <name type="common">Ruminococcus gnavus</name>
    <dbReference type="NCBI Taxonomy" id="33038"/>
    <lineage>
        <taxon>Bacteria</taxon>
        <taxon>Bacillati</taxon>
        <taxon>Bacillota</taxon>
        <taxon>Clostridia</taxon>
        <taxon>Lachnospirales</taxon>
        <taxon>Lachnospiraceae</taxon>
        <taxon>Mediterraneibacter</taxon>
    </lineage>
</organism>
<accession>A0A6N3CIS5</accession>
<dbReference type="InterPro" id="IPR017034">
    <property type="entry name" value="Abi_system_AbiD/AbiF"/>
</dbReference>
<evidence type="ECO:0000313" key="1">
    <source>
        <dbReference type="EMBL" id="VYU16896.1"/>
    </source>
</evidence>
<sequence length="353" mass="41429">MTFLHWFVILGSVIVLRKLAKPVTGGEPAGLSLFCYIGVNTMTKKTFASFEQQIQHLEDKGIIISDRAYAEAMLKQIGYFPLIGGYKHLFRVPFTKIYKKGTTFEEIVALYEFDSDLRDLFFKYLLQIERNLRSLMSYYFTEKYGESQDAYLDSSNYNTNRRNQKVVARLISTLKYAANTTDYEFINYQRDTYGNIPLWVLVSVLTFGNLSKMYKVFPQSLQSKICKNFGIINQKQMEQFLSVLTKFRNVCAHSERLFTYRTRDTISDLPLHRKLSIPMQGSQYQYGKNDLFAVVIAFRYLLPDKDFRLFKKHLAKSIDDVSEKLIHIEHTDLLEKMGFPENWKNITRYRLTK</sequence>
<dbReference type="Pfam" id="PF07751">
    <property type="entry name" value="Abi_2"/>
    <property type="match status" value="1"/>
</dbReference>
<dbReference type="AlphaFoldDB" id="A0A6N3CIS5"/>
<dbReference type="EMBL" id="CACRUK010000022">
    <property type="protein sequence ID" value="VYU16896.1"/>
    <property type="molecule type" value="Genomic_DNA"/>
</dbReference>